<evidence type="ECO:0000313" key="5">
    <source>
        <dbReference type="EMBL" id="APG78218.1"/>
    </source>
</evidence>
<evidence type="ECO:0000256" key="3">
    <source>
        <dbReference type="ARBA" id="ARBA00022953"/>
    </source>
</evidence>
<protein>
    <submittedName>
        <fullName evidence="5">RdRp</fullName>
    </submittedName>
</protein>
<dbReference type="InterPro" id="IPR007094">
    <property type="entry name" value="RNA-dir_pol_PSvirus"/>
</dbReference>
<evidence type="ECO:0000256" key="1">
    <source>
        <dbReference type="ARBA" id="ARBA00022679"/>
    </source>
</evidence>
<keyword evidence="3" id="KW-0693">Viral RNA replication</keyword>
<keyword evidence="1" id="KW-0808">Transferase</keyword>
<proteinExistence type="predicted"/>
<evidence type="ECO:0000256" key="2">
    <source>
        <dbReference type="ARBA" id="ARBA00022695"/>
    </source>
</evidence>
<dbReference type="GO" id="GO:0039694">
    <property type="term" value="P:viral RNA genome replication"/>
    <property type="evidence" value="ECO:0007669"/>
    <property type="project" value="InterPro"/>
</dbReference>
<dbReference type="GO" id="GO:0003723">
    <property type="term" value="F:RNA binding"/>
    <property type="evidence" value="ECO:0007669"/>
    <property type="project" value="InterPro"/>
</dbReference>
<dbReference type="PROSITE" id="PS50507">
    <property type="entry name" value="RDRP_SSRNA_POS"/>
    <property type="match status" value="1"/>
</dbReference>
<dbReference type="InterPro" id="IPR001205">
    <property type="entry name" value="RNA-dir_pol_C"/>
</dbReference>
<dbReference type="Gene3D" id="3.30.70.270">
    <property type="match status" value="1"/>
</dbReference>
<keyword evidence="2" id="KW-0548">Nucleotidyltransferase</keyword>
<organism evidence="5">
    <name type="scientific">Hubei partiti-like virus 48</name>
    <dbReference type="NCBI Taxonomy" id="1923056"/>
    <lineage>
        <taxon>Viruses</taxon>
        <taxon>Riboviria</taxon>
    </lineage>
</organism>
<name>A0A1L3KLD1_9VIRU</name>
<accession>A0A1L3KLD1</accession>
<dbReference type="GO" id="GO:0006351">
    <property type="term" value="P:DNA-templated transcription"/>
    <property type="evidence" value="ECO:0007669"/>
    <property type="project" value="InterPro"/>
</dbReference>
<dbReference type="InterPro" id="IPR043128">
    <property type="entry name" value="Rev_trsase/Diguanyl_cyclase"/>
</dbReference>
<reference evidence="5" key="1">
    <citation type="journal article" date="2016" name="Nature">
        <title>Redefining the invertebrate RNA virosphere.</title>
        <authorList>
            <person name="Shi M."/>
            <person name="Lin X.D."/>
            <person name="Tian J.H."/>
            <person name="Chen L.J."/>
            <person name="Chen X."/>
            <person name="Li C.X."/>
            <person name="Qin X.C."/>
            <person name="Li J."/>
            <person name="Cao J.P."/>
            <person name="Eden J.S."/>
            <person name="Buchmann J."/>
            <person name="Wang W."/>
            <person name="Xu J."/>
            <person name="Holmes E.C."/>
            <person name="Zhang Y.Z."/>
        </authorList>
    </citation>
    <scope>NUCLEOTIDE SEQUENCE</scope>
    <source>
        <strain evidence="5">QCM147194</strain>
    </source>
</reference>
<dbReference type="GO" id="GO:0003968">
    <property type="term" value="F:RNA-directed RNA polymerase activity"/>
    <property type="evidence" value="ECO:0007669"/>
    <property type="project" value="InterPro"/>
</dbReference>
<evidence type="ECO:0000259" key="4">
    <source>
        <dbReference type="PROSITE" id="PS50507"/>
    </source>
</evidence>
<sequence>MAWNAAVNLLPSTDWTRYRPKPRDIAGKVQTYFDSLPSRPHGPRYEQALAQTRADFKVPKVLPFHINDSIKHFQHPDRSPGLPYTKQGFKRKDEVDPNIIKQYVHNLKYGIYNKCTTPCNAVAKSMVGKSPKFRLIWVYPAHMTFAEGMFAMPLIRAYQQLRGSYAIWVRFAKGDLRFLKSLRHPDNTWLGLDWSAFDSRVPAWLIRDAFAILRDNLDFSRYDTWGKPTDGHTLDRLWKQVVDYFINTPVKLPSGRVLKKKQGVPSGSYFTSLIDSVCNSIVIHYLLAETSYARDHLWVLGDDCLVELSSSVNVSEMANVAEQVFGFTLNIDKTEKGDNVSFLGYKMSPEGYPKASFDKLLAQLLLPASPDRSLQEFAARARALQLSCFGHGSLRFTHMVQNVMDELGCTDIDPSFLHRRDELSGKLEQLGLAHWPPLKDVMILV</sequence>
<feature type="domain" description="RdRp catalytic" evidence="4">
    <location>
        <begin position="187"/>
        <end position="316"/>
    </location>
</feature>
<dbReference type="EMBL" id="KX884105">
    <property type="protein sequence ID" value="APG78218.1"/>
    <property type="molecule type" value="Genomic_RNA"/>
</dbReference>
<dbReference type="Pfam" id="PF00680">
    <property type="entry name" value="RdRP_1"/>
    <property type="match status" value="1"/>
</dbReference>
<dbReference type="InterPro" id="IPR043502">
    <property type="entry name" value="DNA/RNA_pol_sf"/>
</dbReference>
<dbReference type="SUPFAM" id="SSF56672">
    <property type="entry name" value="DNA/RNA polymerases"/>
    <property type="match status" value="1"/>
</dbReference>